<feature type="region of interest" description="Disordered" evidence="1">
    <location>
        <begin position="985"/>
        <end position="1012"/>
    </location>
</feature>
<evidence type="ECO:0000256" key="1">
    <source>
        <dbReference type="SAM" id="MobiDB-lite"/>
    </source>
</evidence>
<feature type="compositionally biased region" description="Basic and acidic residues" evidence="1">
    <location>
        <begin position="289"/>
        <end position="300"/>
    </location>
</feature>
<feature type="region of interest" description="Disordered" evidence="1">
    <location>
        <begin position="287"/>
        <end position="450"/>
    </location>
</feature>
<reference evidence="3" key="1">
    <citation type="submission" date="2025-08" db="UniProtKB">
        <authorList>
            <consortium name="RefSeq"/>
        </authorList>
    </citation>
    <scope>IDENTIFICATION</scope>
    <source>
        <strain evidence="3">14028-0561.14</strain>
        <tissue evidence="3">Whole fly</tissue>
    </source>
</reference>
<proteinExistence type="predicted"/>
<dbReference type="GeneID" id="138929172"/>
<feature type="region of interest" description="Disordered" evidence="1">
    <location>
        <begin position="791"/>
        <end position="819"/>
    </location>
</feature>
<feature type="compositionally biased region" description="Basic and acidic residues" evidence="1">
    <location>
        <begin position="805"/>
        <end position="818"/>
    </location>
</feature>
<sequence>MSHNPRKDSVWQSKSKPWEEREILGFSSGDNDEEDFGITLARLLEDEDLGLGPVPEPAPFPPGLLDFENLGLGQGLDLQQEPEPLPAGFFDFEDLGLGLQQESAPLPPGASILKSSERNTATTNQEEDDDFWITDFFRCIEGSYTEDNINENSQIQESLQSNSPLEAASDTDFLDFLDSINLDPIVVDPMISEPEEKRAHEDWFLNYVPDSKIMDVNPMLVDPEKALNNWPLNDVPESKIMGMNPMGVEPEEKKKDLGERIVKERGMKPPSDVPKFKNMDVNTMEVESEEKNKILGERIVKERKKRPPSDAPKSKTMDVNTMEVEPEKENKVLGNRFVKERKKKPLNDVTESMNMDVNPMEVESEEEKAFEDWFEKKDKHEPLSPIPEYKENKKDKHESLSPIREYKSMEEHPKEVEHDEAKERDDCPMKEGINKSTDDEPKSNNLDSDYPMVIEPEEANALEDWLLKERINEPLSDIPEYNLLLSLAANYEKNYHILLKVLTPKSMFEDSAVEAKEPEETSLFDKPTEKPEKPEQIPKQVPTVGGLRIDNEKPSTSKEAIRALTLASASKEPMKPEPMLDQNVKKIQPVPVELPIPMVPIELPIIQLPRLVPPSPQVNLAMEVKRPMPGAPTIQNQLPRLVPLSPRVNLAMEVKKPMPGTPTIQNQLPRLVPSSPRVNLAMEVKKPMPGTPTIQNQLPRLVPSSPRVNLAMEVKKPMPGTPTIQNQLPRLVPPSPRVNLAKEVKKPMPGTPTIQNQLTRLVPPSPRVNLALEVKKPMPGTPTIKKFVENPKQTPKKVPPAGIRIDGEKPSTSKEAKKTGPVLGQNVKNIQPVPVEQPIRMVPIELPIIQLPRLVPASPRVNLAMEVKKPMPGTPTVIKFVEKPNQTPKQVPPVGMRIDDEKPSTSKEAMKALANTSKEILKPGPIVALNVKKIVPIPLDQQAKLKAVYSQLPRSVPPPLGVNLAREVKRPMPGTPIIEKLAEKPKQTSKKMPPAGIRIDGEKPSTSKEAKKTGPVLGQNVKMIQPVVDHLELPKLQVELPPLPRSVPAPPPSKDQIKAVWLQVCSSIVTKQLQYLDAKEKIEKKVKAGVPPETTGTFAIIDEGIREYTKKQIKILSLKWLEQFGPESMNNLRRSVTISTTQNELDNPLFAKIRIMRRPAKREVLPVDLKYTNIFCTVEINIQMKLRDSVNNLKRALYKDGIDVIQHSFDNIRVSWIWSNGTIMILNGSSQSCLVTTQLKLIPLVVDSIYRNDVNLNIKYLRLVSHARYPWAIDLRKFSQAETLSEPIFGERHAYFVDKGKIGVVAKLYESGEVQVFAMSTDRADELLGQLYNVAVKYRVKKD</sequence>
<keyword evidence="2" id="KW-1185">Reference proteome</keyword>
<gene>
    <name evidence="3" type="primary">ms(3)76Ba</name>
</gene>
<organism evidence="2 3">
    <name type="scientific">Drosophila kikkawai</name>
    <name type="common">Fruit fly</name>
    <dbReference type="NCBI Taxonomy" id="30033"/>
    <lineage>
        <taxon>Eukaryota</taxon>
        <taxon>Metazoa</taxon>
        <taxon>Ecdysozoa</taxon>
        <taxon>Arthropoda</taxon>
        <taxon>Hexapoda</taxon>
        <taxon>Insecta</taxon>
        <taxon>Pterygota</taxon>
        <taxon>Neoptera</taxon>
        <taxon>Endopterygota</taxon>
        <taxon>Diptera</taxon>
        <taxon>Brachycera</taxon>
        <taxon>Muscomorpha</taxon>
        <taxon>Ephydroidea</taxon>
        <taxon>Drosophilidae</taxon>
        <taxon>Drosophila</taxon>
        <taxon>Sophophora</taxon>
    </lineage>
</organism>
<feature type="region of interest" description="Disordered" evidence="1">
    <location>
        <begin position="516"/>
        <end position="539"/>
    </location>
</feature>
<dbReference type="Proteomes" id="UP001652661">
    <property type="component" value="Chromosome X"/>
</dbReference>
<evidence type="ECO:0000313" key="2">
    <source>
        <dbReference type="Proteomes" id="UP001652661"/>
    </source>
</evidence>
<name>A0ABM4GP72_DROKI</name>
<feature type="compositionally biased region" description="Basic and acidic residues" evidence="1">
    <location>
        <begin position="526"/>
        <end position="536"/>
    </location>
</feature>
<dbReference type="RefSeq" id="XP_070144516.1">
    <property type="nucleotide sequence ID" value="XM_070288415.1"/>
</dbReference>
<feature type="compositionally biased region" description="Basic and acidic residues" evidence="1">
    <location>
        <begin position="370"/>
        <end position="442"/>
    </location>
</feature>
<feature type="compositionally biased region" description="Basic and acidic residues" evidence="1">
    <location>
        <begin position="999"/>
        <end position="1012"/>
    </location>
</feature>
<accession>A0ABM4GP72</accession>
<protein>
    <submittedName>
        <fullName evidence="3">Titin</fullName>
    </submittedName>
</protein>
<evidence type="ECO:0000313" key="3">
    <source>
        <dbReference type="RefSeq" id="XP_070144516.1"/>
    </source>
</evidence>
<feature type="region of interest" description="Disordered" evidence="1">
    <location>
        <begin position="100"/>
        <end position="127"/>
    </location>
</feature>